<dbReference type="PANTHER" id="PTHR31749:SF3">
    <property type="entry name" value="KINETOCHORE-ASSOCIATED PROTEIN NSL1 HOMOLOG"/>
    <property type="match status" value="1"/>
</dbReference>
<evidence type="ECO:0000313" key="3">
    <source>
        <dbReference type="Proteomes" id="UP000293360"/>
    </source>
</evidence>
<dbReference type="AlphaFoldDB" id="A0A4Q4TFF2"/>
<organism evidence="2 3">
    <name type="scientific">Monosporascus ibericus</name>
    <dbReference type="NCBI Taxonomy" id="155417"/>
    <lineage>
        <taxon>Eukaryota</taxon>
        <taxon>Fungi</taxon>
        <taxon>Dikarya</taxon>
        <taxon>Ascomycota</taxon>
        <taxon>Pezizomycotina</taxon>
        <taxon>Sordariomycetes</taxon>
        <taxon>Xylariomycetidae</taxon>
        <taxon>Xylariales</taxon>
        <taxon>Xylariales incertae sedis</taxon>
        <taxon>Monosporascus</taxon>
    </lineage>
</organism>
<comment type="caution">
    <text evidence="2">The sequence shown here is derived from an EMBL/GenBank/DDBJ whole genome shotgun (WGS) entry which is preliminary data.</text>
</comment>
<feature type="compositionally biased region" description="Gly residues" evidence="1">
    <location>
        <begin position="192"/>
        <end position="208"/>
    </location>
</feature>
<dbReference type="Proteomes" id="UP000293360">
    <property type="component" value="Unassembled WGS sequence"/>
</dbReference>
<protein>
    <recommendedName>
        <fullName evidence="4">Kinetochore protein mis14</fullName>
    </recommendedName>
</protein>
<reference evidence="2 3" key="1">
    <citation type="submission" date="2018-06" db="EMBL/GenBank/DDBJ databases">
        <title>Complete Genomes of Monosporascus.</title>
        <authorList>
            <person name="Robinson A.J."/>
            <person name="Natvig D.O."/>
        </authorList>
    </citation>
    <scope>NUCLEOTIDE SEQUENCE [LARGE SCALE GENOMIC DNA]</scope>
    <source>
        <strain evidence="2 3">CBS 110550</strain>
    </source>
</reference>
<dbReference type="GO" id="GO:0000444">
    <property type="term" value="C:MIS12/MIND type complex"/>
    <property type="evidence" value="ECO:0007669"/>
    <property type="project" value="TreeGrafter"/>
</dbReference>
<dbReference type="STRING" id="155417.A0A4Q4TFF2"/>
<evidence type="ECO:0000313" key="2">
    <source>
        <dbReference type="EMBL" id="RYP04250.1"/>
    </source>
</evidence>
<evidence type="ECO:0008006" key="4">
    <source>
        <dbReference type="Google" id="ProtNLM"/>
    </source>
</evidence>
<accession>A0A4Q4TFF2</accession>
<sequence>MDAAHHRKIELQTPEDLSYLVANVRRAAAEHINEAFPPVDGAQGDDDELRTRIEELVNEYIAKTFTLAAPNLSINGLPVETSQFLPLDGGGGGGAGSGDAAQPEAVVYEPFDARRRQRVEELTREEEDLLRDIALLKRGVPAAAAGAWAEAARRGVRDDEEALAAVNARLVSPGSGSGVTAAAAGGDAISGGGEGGGGTMEGAVGGGSVLSEDDDAAGLLERQEDVERSYEGAVRGLGRLKREMPAVVARMERARAAGEYVVTGK</sequence>
<keyword evidence="3" id="KW-1185">Reference proteome</keyword>
<dbReference type="InterPro" id="IPR013950">
    <property type="entry name" value="Mis14/Nsl1"/>
</dbReference>
<dbReference type="EMBL" id="QJNU01000219">
    <property type="protein sequence ID" value="RYP04250.1"/>
    <property type="molecule type" value="Genomic_DNA"/>
</dbReference>
<proteinExistence type="predicted"/>
<name>A0A4Q4TFF2_9PEZI</name>
<dbReference type="GO" id="GO:0000070">
    <property type="term" value="P:mitotic sister chromatid segregation"/>
    <property type="evidence" value="ECO:0007669"/>
    <property type="project" value="InterPro"/>
</dbReference>
<dbReference type="Pfam" id="PF08641">
    <property type="entry name" value="Mis14"/>
    <property type="match status" value="1"/>
</dbReference>
<dbReference type="OrthoDB" id="2135762at2759"/>
<dbReference type="PANTHER" id="PTHR31749">
    <property type="entry name" value="KINETOCHORE-ASSOCIATED PROTEIN NSL1 HOMOLOG"/>
    <property type="match status" value="1"/>
</dbReference>
<feature type="region of interest" description="Disordered" evidence="1">
    <location>
        <begin position="192"/>
        <end position="212"/>
    </location>
</feature>
<gene>
    <name evidence="2" type="ORF">DL764_004589</name>
</gene>
<evidence type="ECO:0000256" key="1">
    <source>
        <dbReference type="SAM" id="MobiDB-lite"/>
    </source>
</evidence>